<name>A0ABR2CDU9_9ROSI</name>
<feature type="compositionally biased region" description="Polar residues" evidence="1">
    <location>
        <begin position="19"/>
        <end position="33"/>
    </location>
</feature>
<protein>
    <submittedName>
        <fullName evidence="2">Uncharacterized protein</fullName>
    </submittedName>
</protein>
<reference evidence="2 3" key="1">
    <citation type="journal article" date="2024" name="G3 (Bethesda)">
        <title>Genome assembly of Hibiscus sabdariffa L. provides insights into metabolisms of medicinal natural products.</title>
        <authorList>
            <person name="Kim T."/>
        </authorList>
    </citation>
    <scope>NUCLEOTIDE SEQUENCE [LARGE SCALE GENOMIC DNA]</scope>
    <source>
        <strain evidence="2">TK-2024</strain>
        <tissue evidence="2">Old leaves</tissue>
    </source>
</reference>
<evidence type="ECO:0000313" key="2">
    <source>
        <dbReference type="EMBL" id="KAK8517509.1"/>
    </source>
</evidence>
<comment type="caution">
    <text evidence="2">The sequence shown here is derived from an EMBL/GenBank/DDBJ whole genome shotgun (WGS) entry which is preliminary data.</text>
</comment>
<proteinExistence type="predicted"/>
<keyword evidence="3" id="KW-1185">Reference proteome</keyword>
<dbReference type="Proteomes" id="UP001472677">
    <property type="component" value="Unassembled WGS sequence"/>
</dbReference>
<accession>A0ABR2CDU9</accession>
<feature type="region of interest" description="Disordered" evidence="1">
    <location>
        <begin position="16"/>
        <end position="38"/>
    </location>
</feature>
<sequence length="70" mass="8082">MHVGDLQLYPKAQLLRPSPSESSTLSIMDNTPQEAMPNPALHRHRRWLFARMDSSVLTNPFRIRYPHVAT</sequence>
<evidence type="ECO:0000313" key="3">
    <source>
        <dbReference type="Proteomes" id="UP001472677"/>
    </source>
</evidence>
<dbReference type="EMBL" id="JBBPBM010000055">
    <property type="protein sequence ID" value="KAK8517509.1"/>
    <property type="molecule type" value="Genomic_DNA"/>
</dbReference>
<organism evidence="2 3">
    <name type="scientific">Hibiscus sabdariffa</name>
    <name type="common">roselle</name>
    <dbReference type="NCBI Taxonomy" id="183260"/>
    <lineage>
        <taxon>Eukaryota</taxon>
        <taxon>Viridiplantae</taxon>
        <taxon>Streptophyta</taxon>
        <taxon>Embryophyta</taxon>
        <taxon>Tracheophyta</taxon>
        <taxon>Spermatophyta</taxon>
        <taxon>Magnoliopsida</taxon>
        <taxon>eudicotyledons</taxon>
        <taxon>Gunneridae</taxon>
        <taxon>Pentapetalae</taxon>
        <taxon>rosids</taxon>
        <taxon>malvids</taxon>
        <taxon>Malvales</taxon>
        <taxon>Malvaceae</taxon>
        <taxon>Malvoideae</taxon>
        <taxon>Hibiscus</taxon>
    </lineage>
</organism>
<gene>
    <name evidence="2" type="ORF">V6N12_016359</name>
</gene>
<evidence type="ECO:0000256" key="1">
    <source>
        <dbReference type="SAM" id="MobiDB-lite"/>
    </source>
</evidence>